<dbReference type="RefSeq" id="WP_193428798.1">
    <property type="nucleotide sequence ID" value="NZ_JAAIYO010000008.1"/>
</dbReference>
<accession>A0ABR9PUK1</accession>
<sequence length="363" mass="40166">MVGSLLPVSPPQTDPRIPVAAKSRQSLEQFIGSCEALGRYQSQDVLVVRSYQGDLQLWVNPSYPDYRKAWVSAFGAAPTGYDVDHVYSKERGKLYGYGYVRLALVHQSPNRGSGTFEKLMGRVFEENVRQGHAMQTPEIRYADAVQELKLQHVWFTPGKLYAENKKPGQAILGGTRLAGGQKPANTRLQPELPLSSPRNAAVTKPLVTPKAVKPLVPQRPLQVSAVTIHRTGGEFRVVTAPRSYEWSGAVVEWLMSALISAVNHKRTQEALDKILAGVEPHIPKNGGVLIATVYEQPGNAAQYGYSTELFMYAYVMAYGATAQEAYQRYEEETSRPGYATLSPAARKPWTKVEHHVWVCGKAL</sequence>
<evidence type="ECO:0000313" key="2">
    <source>
        <dbReference type="Proteomes" id="UP001516472"/>
    </source>
</evidence>
<gene>
    <name evidence="1" type="ORF">G4177_25840</name>
</gene>
<protein>
    <submittedName>
        <fullName evidence="1">Uncharacterized protein</fullName>
    </submittedName>
</protein>
<dbReference type="Proteomes" id="UP001516472">
    <property type="component" value="Unassembled WGS sequence"/>
</dbReference>
<evidence type="ECO:0000313" key="1">
    <source>
        <dbReference type="EMBL" id="MBE4751601.1"/>
    </source>
</evidence>
<comment type="caution">
    <text evidence="1">The sequence shown here is derived from an EMBL/GenBank/DDBJ whole genome shotgun (WGS) entry which is preliminary data.</text>
</comment>
<reference evidence="1 2" key="1">
    <citation type="submission" date="2020-02" db="EMBL/GenBank/DDBJ databases">
        <authorList>
            <person name="Babadi Z.K."/>
            <person name="Risdian C."/>
            <person name="Ebrahimipour G.H."/>
            <person name="Wink J."/>
        </authorList>
    </citation>
    <scope>NUCLEOTIDE SEQUENCE [LARGE SCALE GENOMIC DNA]</scope>
    <source>
        <strain evidence="1 2">ZKHCc1 1396</strain>
    </source>
</reference>
<organism evidence="1 2">
    <name type="scientific">Corallococcus soli</name>
    <dbReference type="NCBI Taxonomy" id="2710757"/>
    <lineage>
        <taxon>Bacteria</taxon>
        <taxon>Pseudomonadati</taxon>
        <taxon>Myxococcota</taxon>
        <taxon>Myxococcia</taxon>
        <taxon>Myxococcales</taxon>
        <taxon>Cystobacterineae</taxon>
        <taxon>Myxococcaceae</taxon>
        <taxon>Corallococcus</taxon>
    </lineage>
</organism>
<proteinExistence type="predicted"/>
<name>A0ABR9PUK1_9BACT</name>
<keyword evidence="2" id="KW-1185">Reference proteome</keyword>
<dbReference type="EMBL" id="JAAIYO010000008">
    <property type="protein sequence ID" value="MBE4751601.1"/>
    <property type="molecule type" value="Genomic_DNA"/>
</dbReference>